<evidence type="ECO:0000256" key="1">
    <source>
        <dbReference type="ARBA" id="ARBA00002936"/>
    </source>
</evidence>
<keyword evidence="8" id="KW-0325">Glycoprotein</keyword>
<keyword evidence="11" id="KW-0552">Olfaction</keyword>
<keyword evidence="11" id="KW-1003">Cell membrane</keyword>
<dbReference type="InterPro" id="IPR017452">
    <property type="entry name" value="GPCR_Rhodpsn_7TM"/>
</dbReference>
<accession>A0A8C0E9Z0</accession>
<dbReference type="GO" id="GO:0004984">
    <property type="term" value="F:olfactory receptor activity"/>
    <property type="evidence" value="ECO:0007669"/>
    <property type="project" value="InterPro"/>
</dbReference>
<dbReference type="InterPro" id="IPR000725">
    <property type="entry name" value="Olfact_rcpt"/>
</dbReference>
<protein>
    <recommendedName>
        <fullName evidence="11">Olfactory receptor</fullName>
    </recommendedName>
</protein>
<dbReference type="AlphaFoldDB" id="A0A8C0E9Z0"/>
<evidence type="ECO:0000256" key="6">
    <source>
        <dbReference type="ARBA" id="ARBA00023136"/>
    </source>
</evidence>
<dbReference type="Pfam" id="PF13853">
    <property type="entry name" value="7tm_4"/>
    <property type="match status" value="1"/>
</dbReference>
<feature type="transmembrane region" description="Helical" evidence="11">
    <location>
        <begin position="156"/>
        <end position="181"/>
    </location>
</feature>
<keyword evidence="9 10" id="KW-0807">Transducer</keyword>
<dbReference type="Gene3D" id="1.20.1070.10">
    <property type="entry name" value="Rhodopsin 7-helix transmembrane proteins"/>
    <property type="match status" value="1"/>
</dbReference>
<dbReference type="PANTHER" id="PTHR48018">
    <property type="entry name" value="OLFACTORY RECEPTOR"/>
    <property type="match status" value="1"/>
</dbReference>
<reference evidence="13" key="1">
    <citation type="submission" date="2025-08" db="UniProtKB">
        <authorList>
            <consortium name="Ensembl"/>
        </authorList>
    </citation>
    <scope>IDENTIFICATION</scope>
</reference>
<dbReference type="PRINTS" id="PR00245">
    <property type="entry name" value="OLFACTORYR"/>
</dbReference>
<comment type="function">
    <text evidence="1">Odorant receptor.</text>
</comment>
<feature type="transmembrane region" description="Helical" evidence="11">
    <location>
        <begin position="252"/>
        <end position="270"/>
    </location>
</feature>
<feature type="transmembrane region" description="Helical" evidence="11">
    <location>
        <begin position="75"/>
        <end position="93"/>
    </location>
</feature>
<evidence type="ECO:0000256" key="4">
    <source>
        <dbReference type="ARBA" id="ARBA00022989"/>
    </source>
</evidence>
<feature type="transmembrane region" description="Helical" evidence="11">
    <location>
        <begin position="290"/>
        <end position="307"/>
    </location>
</feature>
<keyword evidence="6 11" id="KW-0472">Membrane</keyword>
<proteinExistence type="inferred from homology"/>
<dbReference type="Ensembl" id="ENSBOBT00000000610.1">
    <property type="protein sequence ID" value="ENSBOBP00000000600.1"/>
    <property type="gene ID" value="ENSBOBG00000000442.1"/>
</dbReference>
<feature type="transmembrane region" description="Helical" evidence="11">
    <location>
        <begin position="113"/>
        <end position="135"/>
    </location>
</feature>
<feature type="transmembrane region" description="Helical" evidence="11">
    <location>
        <begin position="42"/>
        <end position="63"/>
    </location>
</feature>
<keyword evidence="7 10" id="KW-0675">Receptor</keyword>
<evidence type="ECO:0000256" key="9">
    <source>
        <dbReference type="ARBA" id="ARBA00023224"/>
    </source>
</evidence>
<dbReference type="CDD" id="cd15415">
    <property type="entry name" value="7tmA_OR5J-like"/>
    <property type="match status" value="1"/>
</dbReference>
<keyword evidence="11" id="KW-0716">Sensory transduction</keyword>
<evidence type="ECO:0000256" key="3">
    <source>
        <dbReference type="ARBA" id="ARBA00022692"/>
    </source>
</evidence>
<comment type="subcellular location">
    <subcellularLocation>
        <location evidence="11">Cell membrane</location>
        <topology evidence="11">Multi-pass membrane protein</topology>
    </subcellularLocation>
    <subcellularLocation>
        <location evidence="2">Membrane</location>
        <topology evidence="2">Multi-pass membrane protein</topology>
    </subcellularLocation>
</comment>
<evidence type="ECO:0000259" key="12">
    <source>
        <dbReference type="PROSITE" id="PS50262"/>
    </source>
</evidence>
<sequence length="337" mass="37599">IKNLSVIKPCFTCSNMAQGNHTMVTHFILLGLTSEPKLQTPLFFIFFTISLVTLMGNLGLITLIKTNPQLHTPMYFFLCNLSVVDLCYSSVFSPKLLVGFLVEKKTISYSACFVQHFFFLVFVTTEVLLLAVMAYDRYVAICNPLLYVISMPKRVCVQLVAGSYLGGILNSSIQTCCLLLLPFCGPNVINHYFCDTNPLLKLTCSDDHLNELLLVTLNGTISMSVLIIILISYVHILFSVLRMRSAEGRHKAFSTCASHLLTVTLFYVPAGLSHMQPGSKYSLEMEKVTALFYTLVIPMLNPLIYSLRNKDVKDALRKATANNTFVSCLLTKLTPIS</sequence>
<evidence type="ECO:0000313" key="14">
    <source>
        <dbReference type="Proteomes" id="UP000694567"/>
    </source>
</evidence>
<comment type="similarity">
    <text evidence="10">Belongs to the G-protein coupled receptor 1 family.</text>
</comment>
<dbReference type="Proteomes" id="UP000694567">
    <property type="component" value="Unplaced"/>
</dbReference>
<name>A0A8C0E9Z0_BUBBB</name>
<evidence type="ECO:0000256" key="2">
    <source>
        <dbReference type="ARBA" id="ARBA00004141"/>
    </source>
</evidence>
<keyword evidence="14" id="KW-1185">Reference proteome</keyword>
<evidence type="ECO:0000313" key="13">
    <source>
        <dbReference type="Ensembl" id="ENSBOBP00000000600.1"/>
    </source>
</evidence>
<dbReference type="SUPFAM" id="SSF81321">
    <property type="entry name" value="Family A G protein-coupled receptor-like"/>
    <property type="match status" value="1"/>
</dbReference>
<dbReference type="GO" id="GO:0004930">
    <property type="term" value="F:G protein-coupled receptor activity"/>
    <property type="evidence" value="ECO:0007669"/>
    <property type="project" value="UniProtKB-KW"/>
</dbReference>
<feature type="domain" description="G-protein coupled receptors family 1 profile" evidence="12">
    <location>
        <begin position="56"/>
        <end position="305"/>
    </location>
</feature>
<keyword evidence="5 10" id="KW-0297">G-protein coupled receptor</keyword>
<evidence type="ECO:0000256" key="11">
    <source>
        <dbReference type="RuleBase" id="RU363047"/>
    </source>
</evidence>
<feature type="transmembrane region" description="Helical" evidence="11">
    <location>
        <begin position="221"/>
        <end position="240"/>
    </location>
</feature>
<dbReference type="PROSITE" id="PS00237">
    <property type="entry name" value="G_PROTEIN_RECEP_F1_1"/>
    <property type="match status" value="1"/>
</dbReference>
<keyword evidence="3 10" id="KW-0812">Transmembrane</keyword>
<dbReference type="SMART" id="SM01381">
    <property type="entry name" value="7TM_GPCR_Srsx"/>
    <property type="match status" value="1"/>
</dbReference>
<evidence type="ECO:0000256" key="5">
    <source>
        <dbReference type="ARBA" id="ARBA00023040"/>
    </source>
</evidence>
<dbReference type="InterPro" id="IPR000276">
    <property type="entry name" value="GPCR_Rhodpsn"/>
</dbReference>
<evidence type="ECO:0000256" key="10">
    <source>
        <dbReference type="RuleBase" id="RU000688"/>
    </source>
</evidence>
<keyword evidence="4 11" id="KW-1133">Transmembrane helix</keyword>
<dbReference type="FunFam" id="1.20.1070.10:FF:000003">
    <property type="entry name" value="Olfactory receptor"/>
    <property type="match status" value="1"/>
</dbReference>
<organism evidence="13 14">
    <name type="scientific">Bubo bubo</name>
    <name type="common">Eurasian eagle-owl</name>
    <name type="synonym">Strix bubo</name>
    <dbReference type="NCBI Taxonomy" id="30461"/>
    <lineage>
        <taxon>Eukaryota</taxon>
        <taxon>Metazoa</taxon>
        <taxon>Chordata</taxon>
        <taxon>Craniata</taxon>
        <taxon>Vertebrata</taxon>
        <taxon>Euteleostomi</taxon>
        <taxon>Archelosauria</taxon>
        <taxon>Archosauria</taxon>
        <taxon>Dinosauria</taxon>
        <taxon>Saurischia</taxon>
        <taxon>Theropoda</taxon>
        <taxon>Coelurosauria</taxon>
        <taxon>Aves</taxon>
        <taxon>Neognathae</taxon>
        <taxon>Neoaves</taxon>
        <taxon>Telluraves</taxon>
        <taxon>Strigiformes</taxon>
        <taxon>Strigidae</taxon>
        <taxon>Bubo</taxon>
    </lineage>
</organism>
<evidence type="ECO:0000256" key="8">
    <source>
        <dbReference type="ARBA" id="ARBA00023180"/>
    </source>
</evidence>
<evidence type="ECO:0000256" key="7">
    <source>
        <dbReference type="ARBA" id="ARBA00023170"/>
    </source>
</evidence>
<dbReference type="PROSITE" id="PS50262">
    <property type="entry name" value="G_PROTEIN_RECEP_F1_2"/>
    <property type="match status" value="1"/>
</dbReference>
<dbReference type="PRINTS" id="PR00237">
    <property type="entry name" value="GPCRRHODOPSN"/>
</dbReference>
<dbReference type="GO" id="GO:0005886">
    <property type="term" value="C:plasma membrane"/>
    <property type="evidence" value="ECO:0007669"/>
    <property type="project" value="UniProtKB-SubCell"/>
</dbReference>
<reference evidence="13" key="2">
    <citation type="submission" date="2025-09" db="UniProtKB">
        <authorList>
            <consortium name="Ensembl"/>
        </authorList>
    </citation>
    <scope>IDENTIFICATION</scope>
</reference>